<gene>
    <name evidence="1" type="ORF">SDC9_158153</name>
</gene>
<proteinExistence type="predicted"/>
<organism evidence="1">
    <name type="scientific">bioreactor metagenome</name>
    <dbReference type="NCBI Taxonomy" id="1076179"/>
    <lineage>
        <taxon>unclassified sequences</taxon>
        <taxon>metagenomes</taxon>
        <taxon>ecological metagenomes</taxon>
    </lineage>
</organism>
<accession>A0A645FB68</accession>
<comment type="caution">
    <text evidence="1">The sequence shown here is derived from an EMBL/GenBank/DDBJ whole genome shotgun (WGS) entry which is preliminary data.</text>
</comment>
<sequence length="234" mass="25618">MSVVTDHFVHEGAVQEEQTVRLDRPDDFMKFLRQPKNGEGRELSDFRFIPEVHAPLDHLLHADRTDAGVITAHAIEEKAVHRIVFRQFADHVLEVFPVGGIVTGGPHFGGGPRLGHRVTVGRDPHPVAMMKKFLVAEAAVEVCADFDSLPATAFGDLSEQIVFQGRVAGSELCVVIGAALIAPGMPRQKVDAALLEIVGEFLRIEVFSDVRNDRAGVEIVKKRILDSGHLVAWG</sequence>
<dbReference type="EMBL" id="VSSQ01057042">
    <property type="protein sequence ID" value="MPN10856.1"/>
    <property type="molecule type" value="Genomic_DNA"/>
</dbReference>
<reference evidence="1" key="1">
    <citation type="submission" date="2019-08" db="EMBL/GenBank/DDBJ databases">
        <authorList>
            <person name="Kucharzyk K."/>
            <person name="Murdoch R.W."/>
            <person name="Higgins S."/>
            <person name="Loffler F."/>
        </authorList>
    </citation>
    <scope>NUCLEOTIDE SEQUENCE</scope>
</reference>
<dbReference type="AlphaFoldDB" id="A0A645FB68"/>
<evidence type="ECO:0000313" key="1">
    <source>
        <dbReference type="EMBL" id="MPN10856.1"/>
    </source>
</evidence>
<protein>
    <submittedName>
        <fullName evidence="1">Uncharacterized protein</fullName>
    </submittedName>
</protein>
<name>A0A645FB68_9ZZZZ</name>